<dbReference type="NCBIfam" id="TIGR00654">
    <property type="entry name" value="PhzF_family"/>
    <property type="match status" value="1"/>
</dbReference>
<dbReference type="InterPro" id="IPR003719">
    <property type="entry name" value="Phenazine_PhzF-like"/>
</dbReference>
<evidence type="ECO:0000256" key="1">
    <source>
        <dbReference type="ARBA" id="ARBA00008270"/>
    </source>
</evidence>
<gene>
    <name evidence="4" type="ORF">Dia5BBH33_11930</name>
</gene>
<evidence type="ECO:0000313" key="4">
    <source>
        <dbReference type="EMBL" id="BBK25258.1"/>
    </source>
</evidence>
<dbReference type="PANTHER" id="PTHR13774:SF17">
    <property type="entry name" value="PHENAZINE BIOSYNTHESIS-LIKE DOMAIN-CONTAINING PROTEIN"/>
    <property type="match status" value="1"/>
</dbReference>
<dbReference type="Gene3D" id="3.10.310.10">
    <property type="entry name" value="Diaminopimelate Epimerase, Chain A, domain 1"/>
    <property type="match status" value="2"/>
</dbReference>
<dbReference type="PANTHER" id="PTHR13774">
    <property type="entry name" value="PHENAZINE BIOSYNTHESIS PROTEIN"/>
    <property type="match status" value="1"/>
</dbReference>
<dbReference type="AlphaFoldDB" id="A0A8D4UUK1"/>
<accession>A0A8D4UUK1</accession>
<dbReference type="Pfam" id="PF02567">
    <property type="entry name" value="PhzC-PhzF"/>
    <property type="match status" value="1"/>
</dbReference>
<organism evidence="4 5">
    <name type="scientific">Dialister hominis</name>
    <dbReference type="NCBI Taxonomy" id="2582419"/>
    <lineage>
        <taxon>Bacteria</taxon>
        <taxon>Bacillati</taxon>
        <taxon>Bacillota</taxon>
        <taxon>Negativicutes</taxon>
        <taxon>Veillonellales</taxon>
        <taxon>Veillonellaceae</taxon>
        <taxon>Dialister</taxon>
    </lineage>
</organism>
<feature type="active site" evidence="3">
    <location>
        <position position="49"/>
    </location>
</feature>
<dbReference type="KEGG" id="dho:Dia5BBH33_11930"/>
<name>A0A8D4UUK1_9FIRM</name>
<keyword evidence="2" id="KW-0413">Isomerase</keyword>
<dbReference type="EMBL" id="AP019697">
    <property type="protein sequence ID" value="BBK25258.1"/>
    <property type="molecule type" value="Genomic_DNA"/>
</dbReference>
<dbReference type="GO" id="GO:0016853">
    <property type="term" value="F:isomerase activity"/>
    <property type="evidence" value="ECO:0007669"/>
    <property type="project" value="UniProtKB-KW"/>
</dbReference>
<dbReference type="RefSeq" id="WP_022382991.1">
    <property type="nucleotide sequence ID" value="NZ_AP019697.1"/>
</dbReference>
<dbReference type="GO" id="GO:0005737">
    <property type="term" value="C:cytoplasm"/>
    <property type="evidence" value="ECO:0007669"/>
    <property type="project" value="TreeGrafter"/>
</dbReference>
<evidence type="ECO:0000256" key="3">
    <source>
        <dbReference type="PIRSR" id="PIRSR016184-1"/>
    </source>
</evidence>
<dbReference type="GeneID" id="92716415"/>
<keyword evidence="5" id="KW-1185">Reference proteome</keyword>
<sequence>MKELIVRQYIADAFTDTVFKGNPAAICLLQNWISDEMMQNIAKENRLSETAFTVKKDQDYELRWFTPGGEIDLCGHATLGTAYILFNFIEKDREDIVFHTMSGNLTIHRNGDIYEMDMPAYELKEIPVTDEMEKAVGIRPKEAWMGRDLVCVLDNEEDVVHAKIDQEAVLKLDGLLLHITAKGKSYDCVTRSFAPKLLVDEDPVCGSGHCHVIPLWAEKLGKGKLTAWQASERSGVLYCQMKGKRVILGGKAAIYSEGYIHIPEE</sequence>
<proteinExistence type="inferred from homology"/>
<dbReference type="PIRSF" id="PIRSF016184">
    <property type="entry name" value="PhzC_PhzF"/>
    <property type="match status" value="1"/>
</dbReference>
<protein>
    <recommendedName>
        <fullName evidence="6">Isomerase</fullName>
    </recommendedName>
</protein>
<evidence type="ECO:0008006" key="6">
    <source>
        <dbReference type="Google" id="ProtNLM"/>
    </source>
</evidence>
<dbReference type="OrthoDB" id="9788221at2"/>
<comment type="similarity">
    <text evidence="1">Belongs to the PhzF family.</text>
</comment>
<dbReference type="Proteomes" id="UP000320585">
    <property type="component" value="Chromosome"/>
</dbReference>
<evidence type="ECO:0000313" key="5">
    <source>
        <dbReference type="Proteomes" id="UP000320585"/>
    </source>
</evidence>
<evidence type="ECO:0000256" key="2">
    <source>
        <dbReference type="ARBA" id="ARBA00023235"/>
    </source>
</evidence>
<reference evidence="5" key="1">
    <citation type="submission" date="2019-05" db="EMBL/GenBank/DDBJ databases">
        <title>Complete genome sequencing of Dialister sp. strain 5BBH33.</title>
        <authorList>
            <person name="Sakamoto M."/>
            <person name="Murakami T."/>
            <person name="Mori H."/>
        </authorList>
    </citation>
    <scope>NUCLEOTIDE SEQUENCE [LARGE SCALE GENOMIC DNA]</scope>
    <source>
        <strain evidence="5">5BBH33</strain>
    </source>
</reference>
<dbReference type="SUPFAM" id="SSF54506">
    <property type="entry name" value="Diaminopimelate epimerase-like"/>
    <property type="match status" value="1"/>
</dbReference>